<keyword evidence="3" id="KW-0479">Metal-binding</keyword>
<keyword evidence="5" id="KW-0862">Zinc</keyword>
<keyword evidence="6" id="KW-0482">Metalloprotease</keyword>
<dbReference type="InterPro" id="IPR032632">
    <property type="entry name" value="Peptidase_M16_M"/>
</dbReference>
<dbReference type="RefSeq" id="XP_043009370.1">
    <property type="nucleotide sequence ID" value="XM_043154082.1"/>
</dbReference>
<dbReference type="Proteomes" id="UP001049176">
    <property type="component" value="Chromosome 5"/>
</dbReference>
<evidence type="ECO:0000256" key="2">
    <source>
        <dbReference type="ARBA" id="ARBA00022670"/>
    </source>
</evidence>
<dbReference type="GO" id="GO:0043171">
    <property type="term" value="P:peptide catabolic process"/>
    <property type="evidence" value="ECO:0007669"/>
    <property type="project" value="TreeGrafter"/>
</dbReference>
<name>A0A9P7UT63_9AGAR</name>
<feature type="domain" description="Peptidase M16 N-terminal" evidence="7">
    <location>
        <begin position="49"/>
        <end position="166"/>
    </location>
</feature>
<gene>
    <name evidence="10" type="ORF">E1B28_009207</name>
</gene>
<keyword evidence="11" id="KW-1185">Reference proteome</keyword>
<dbReference type="InterPro" id="IPR050626">
    <property type="entry name" value="Peptidase_M16"/>
</dbReference>
<dbReference type="InterPro" id="IPR011765">
    <property type="entry name" value="Pept_M16_N"/>
</dbReference>
<dbReference type="GO" id="GO:0051603">
    <property type="term" value="P:proteolysis involved in protein catabolic process"/>
    <property type="evidence" value="ECO:0007669"/>
    <property type="project" value="TreeGrafter"/>
</dbReference>
<feature type="domain" description="Peptidase M16 C-terminal" evidence="8">
    <location>
        <begin position="228"/>
        <end position="389"/>
    </location>
</feature>
<dbReference type="InterPro" id="IPR011249">
    <property type="entry name" value="Metalloenz_LuxS/M16"/>
</dbReference>
<evidence type="ECO:0000313" key="10">
    <source>
        <dbReference type="EMBL" id="KAG7092900.1"/>
    </source>
</evidence>
<dbReference type="InterPro" id="IPR007863">
    <property type="entry name" value="Peptidase_M16_C"/>
</dbReference>
<dbReference type="GO" id="GO:0046872">
    <property type="term" value="F:metal ion binding"/>
    <property type="evidence" value="ECO:0007669"/>
    <property type="project" value="UniProtKB-KW"/>
</dbReference>
<evidence type="ECO:0000313" key="11">
    <source>
        <dbReference type="Proteomes" id="UP001049176"/>
    </source>
</evidence>
<evidence type="ECO:0000256" key="4">
    <source>
        <dbReference type="ARBA" id="ARBA00022801"/>
    </source>
</evidence>
<dbReference type="KEGG" id="more:E1B28_009207"/>
<protein>
    <submittedName>
        <fullName evidence="10">Uncharacterized protein</fullName>
    </submittedName>
</protein>
<sequence length="1086" mass="122813">MADTDQINWIRVTSTHESVPSYNAYTYPIQKPDTDYREYRIIKLRNGLKVTLVHDEKATKAAATLNVAIGHLSDSDDLPSLTLLCFRMLYKGTKEFPKENDFIDFLNVNHGGFDAETDASNTTYHLNITVSRLSEALSRFSALFHCPLFSIECLTQELKTMTSEQTDQPLDASFRVLTVLMHLSKNGHVLKQPKSEKSLEKLRKLVGKPEATPSDLCDDVELLKEIRRRLVEWWEKEYCSSRMDLCVVGKESLDELAEMVATRFSPIRNRNVVPLPVIRDHPIGPDEIGQIIMIQAGADIPQLQVTFAVENQSALWRHKPALLFSLLAEQKRQGSLHSYLEGRHWITALRCAPRSLARGIDTLELTVDLTDEGFLNYRSVILAISEFFSFLRSKSPLDAYHQRDCARLMSNGFRFSENHPPEPHSQFIAESMQRPYPPELLLAAPRSNWEWEDDYTAPNGDVFGPGEQEKFHSYIEMARLENTRVILSARGDDFEKLDQTLGISQADWKWEEEPLRNTPYRKLTFDAQFLDAAMRTDDTSEFSLPPPNEFLPTKFGGAAQNITNNARPEQVKETSVLSLWRLQADVLKTSVILDIRSPAAGGTLRKVVLNMFLAKVVQDALVGTVYAAFLAGHQFTILPTSNGATLSFYGYVDKLPLVIERVLEQVRNLSVDAKKLEETTQLMRAVTLSRLIRPPRAQSDEFLLHLMSENDWTVEEIAKEVDAVVTPRELLDFQANLRLHARILMFVHGNVSDDDIIKMADVVEAGFIGTQQTFNELGPKTLLLPPGCNFVRVEKIPDPEEQQSALTYYLQLGPISDRRRDATALILSRLLFMSLANALAQIGRDVRCELLTMPGKVQQGLVISLQSEQTPDFLELQVETILNEIKGFLELLGDGDIKDVKRVFKGGWDLQPKNSTDLASWYDLHLLNGALDFDHGKFSEEDLKKVTMEDIRSLFMSHIHPSSTVRSKLSIHMISQNPTRIKRVSDDAVAAFNSLLEQHKSQLDFDAPQVCEDAKRVLGANPTLSEFSRYWSSILDEEKVDHEVILNLIPTLIERHPANGDGVQKIEGATYIENVDGFKTSYRSGS</sequence>
<dbReference type="PANTHER" id="PTHR43690:SF18">
    <property type="entry name" value="INSULIN-DEGRADING ENZYME-RELATED"/>
    <property type="match status" value="1"/>
</dbReference>
<dbReference type="SUPFAM" id="SSF63411">
    <property type="entry name" value="LuxS/MPP-like metallohydrolase"/>
    <property type="match status" value="4"/>
</dbReference>
<feature type="domain" description="Peptidase M16 middle/third" evidence="9">
    <location>
        <begin position="413"/>
        <end position="719"/>
    </location>
</feature>
<proteinExistence type="inferred from homology"/>
<dbReference type="AlphaFoldDB" id="A0A9P7UT63"/>
<dbReference type="PANTHER" id="PTHR43690">
    <property type="entry name" value="NARDILYSIN"/>
    <property type="match status" value="1"/>
</dbReference>
<dbReference type="EMBL" id="CM032185">
    <property type="protein sequence ID" value="KAG7092900.1"/>
    <property type="molecule type" value="Genomic_DNA"/>
</dbReference>
<dbReference type="OrthoDB" id="952271at2759"/>
<accession>A0A9P7UT63</accession>
<dbReference type="Pfam" id="PF00675">
    <property type="entry name" value="Peptidase_M16"/>
    <property type="match status" value="1"/>
</dbReference>
<evidence type="ECO:0000256" key="1">
    <source>
        <dbReference type="ARBA" id="ARBA00007261"/>
    </source>
</evidence>
<evidence type="ECO:0000256" key="3">
    <source>
        <dbReference type="ARBA" id="ARBA00022723"/>
    </source>
</evidence>
<evidence type="ECO:0000259" key="7">
    <source>
        <dbReference type="Pfam" id="PF00675"/>
    </source>
</evidence>
<keyword evidence="2" id="KW-0645">Protease</keyword>
<reference evidence="10" key="1">
    <citation type="journal article" date="2021" name="Genome Biol. Evol.">
        <title>The assembled and annotated genome of the fairy-ring fungus Marasmius oreades.</title>
        <authorList>
            <person name="Hiltunen M."/>
            <person name="Ament-Velasquez S.L."/>
            <person name="Johannesson H."/>
        </authorList>
    </citation>
    <scope>NUCLEOTIDE SEQUENCE</scope>
    <source>
        <strain evidence="10">03SP1</strain>
    </source>
</reference>
<dbReference type="GO" id="GO:0005829">
    <property type="term" value="C:cytosol"/>
    <property type="evidence" value="ECO:0007669"/>
    <property type="project" value="TreeGrafter"/>
</dbReference>
<dbReference type="Pfam" id="PF16187">
    <property type="entry name" value="Peptidase_M16_M"/>
    <property type="match status" value="1"/>
</dbReference>
<dbReference type="Pfam" id="PF05193">
    <property type="entry name" value="Peptidase_M16_C"/>
    <property type="match status" value="2"/>
</dbReference>
<organism evidence="10 11">
    <name type="scientific">Marasmius oreades</name>
    <name type="common">fairy-ring Marasmius</name>
    <dbReference type="NCBI Taxonomy" id="181124"/>
    <lineage>
        <taxon>Eukaryota</taxon>
        <taxon>Fungi</taxon>
        <taxon>Dikarya</taxon>
        <taxon>Basidiomycota</taxon>
        <taxon>Agaricomycotina</taxon>
        <taxon>Agaricomycetes</taxon>
        <taxon>Agaricomycetidae</taxon>
        <taxon>Agaricales</taxon>
        <taxon>Marasmiineae</taxon>
        <taxon>Marasmiaceae</taxon>
        <taxon>Marasmius</taxon>
    </lineage>
</organism>
<dbReference type="GeneID" id="66078283"/>
<dbReference type="GO" id="GO:0004222">
    <property type="term" value="F:metalloendopeptidase activity"/>
    <property type="evidence" value="ECO:0007669"/>
    <property type="project" value="TreeGrafter"/>
</dbReference>
<evidence type="ECO:0000256" key="6">
    <source>
        <dbReference type="ARBA" id="ARBA00023049"/>
    </source>
</evidence>
<feature type="domain" description="Peptidase M16 C-terminal" evidence="8">
    <location>
        <begin position="725"/>
        <end position="887"/>
    </location>
</feature>
<dbReference type="GO" id="GO:0005739">
    <property type="term" value="C:mitochondrion"/>
    <property type="evidence" value="ECO:0007669"/>
    <property type="project" value="TreeGrafter"/>
</dbReference>
<keyword evidence="4" id="KW-0378">Hydrolase</keyword>
<evidence type="ECO:0000256" key="5">
    <source>
        <dbReference type="ARBA" id="ARBA00022833"/>
    </source>
</evidence>
<dbReference type="Gene3D" id="3.30.830.10">
    <property type="entry name" value="Metalloenzyme, LuxS/M16 peptidase-like"/>
    <property type="match status" value="4"/>
</dbReference>
<comment type="caution">
    <text evidence="10">The sequence shown here is derived from an EMBL/GenBank/DDBJ whole genome shotgun (WGS) entry which is preliminary data.</text>
</comment>
<evidence type="ECO:0000259" key="9">
    <source>
        <dbReference type="Pfam" id="PF16187"/>
    </source>
</evidence>
<evidence type="ECO:0000259" key="8">
    <source>
        <dbReference type="Pfam" id="PF05193"/>
    </source>
</evidence>
<comment type="similarity">
    <text evidence="1">Belongs to the peptidase M16 family.</text>
</comment>